<dbReference type="Gene3D" id="3.30.565.40">
    <property type="entry name" value="Fervidobacterium nodosum Rt17-B1 like"/>
    <property type="match status" value="1"/>
</dbReference>
<evidence type="ECO:0000313" key="3">
    <source>
        <dbReference type="Proteomes" id="UP000005850"/>
    </source>
</evidence>
<dbReference type="EMBL" id="CP007806">
    <property type="protein sequence ID" value="AIG26642.1"/>
    <property type="molecule type" value="Genomic_DNA"/>
</dbReference>
<evidence type="ECO:0000259" key="1">
    <source>
        <dbReference type="Pfam" id="PF13739"/>
    </source>
</evidence>
<dbReference type="Proteomes" id="UP000005850">
    <property type="component" value="Chromosome"/>
</dbReference>
<dbReference type="HOGENOM" id="CLU_1472541_0_0_9"/>
<sequence length="183" mass="20216">MKKNRVIIVGTLLGIITSSIGVAYAVSLTPNSISTPANQVKKVDSVTIDSKNIRSENNLLRIDLRIPLVYGLKDKHFETELNIRLLGNAMKYKSNIEDEMNQQSKEGKNIGPEAFSGELIIDHQIASTGDIVSFAMETSKFTGGANAENFVDTYNVNTLLSYQFLRKSINAVTLKEDDLTRCS</sequence>
<keyword evidence="3" id="KW-1185">Reference proteome</keyword>
<feature type="domain" description="Deacetylase PdaC" evidence="1">
    <location>
        <begin position="54"/>
        <end position="146"/>
    </location>
</feature>
<evidence type="ECO:0000313" key="2">
    <source>
        <dbReference type="EMBL" id="AIG26642.1"/>
    </source>
</evidence>
<dbReference type="InterPro" id="IPR025303">
    <property type="entry name" value="PdaC"/>
</dbReference>
<protein>
    <recommendedName>
        <fullName evidence="1">Deacetylase PdaC domain-containing protein</fullName>
    </recommendedName>
</protein>
<dbReference type="Pfam" id="PF13739">
    <property type="entry name" value="PdaC"/>
    <property type="match status" value="1"/>
</dbReference>
<gene>
    <name evidence="2" type="ORF">BRLA_c023210</name>
</gene>
<proteinExistence type="predicted"/>
<dbReference type="AlphaFoldDB" id="A0A075R231"/>
<accession>A0A075R231</accession>
<organism evidence="2 3">
    <name type="scientific">Brevibacillus laterosporus LMG 15441</name>
    <dbReference type="NCBI Taxonomy" id="1042163"/>
    <lineage>
        <taxon>Bacteria</taxon>
        <taxon>Bacillati</taxon>
        <taxon>Bacillota</taxon>
        <taxon>Bacilli</taxon>
        <taxon>Bacillales</taxon>
        <taxon>Paenibacillaceae</taxon>
        <taxon>Brevibacillus</taxon>
    </lineage>
</organism>
<dbReference type="RefSeq" id="WP_003337539.1">
    <property type="nucleotide sequence ID" value="NZ_CP007806.1"/>
</dbReference>
<reference evidence="2 3" key="1">
    <citation type="journal article" date="2011" name="J. Bacteriol.">
        <title>Genome sequence of Brevibacillus laterosporus LMG 15441, a pathogen of invertebrates.</title>
        <authorList>
            <person name="Djukic M."/>
            <person name="Poehlein A."/>
            <person name="Thurmer A."/>
            <person name="Daniel R."/>
        </authorList>
    </citation>
    <scope>NUCLEOTIDE SEQUENCE [LARGE SCALE GENOMIC DNA]</scope>
    <source>
        <strain evidence="2 3">LMG 15441</strain>
    </source>
</reference>
<dbReference type="KEGG" id="blr:BRLA_c023210"/>
<name>A0A075R231_BRELA</name>